<dbReference type="Pfam" id="PF07606">
    <property type="entry name" value="DUF1569"/>
    <property type="match status" value="1"/>
</dbReference>
<keyword evidence="2" id="KW-1185">Reference proteome</keyword>
<dbReference type="RefSeq" id="WP_379021424.1">
    <property type="nucleotide sequence ID" value="NZ_JBHRTA010000023.1"/>
</dbReference>
<evidence type="ECO:0000313" key="2">
    <source>
        <dbReference type="Proteomes" id="UP001595526"/>
    </source>
</evidence>
<proteinExistence type="predicted"/>
<evidence type="ECO:0000313" key="1">
    <source>
        <dbReference type="EMBL" id="MFC3197592.1"/>
    </source>
</evidence>
<dbReference type="EMBL" id="JBHRTA010000023">
    <property type="protein sequence ID" value="MFC3197592.1"/>
    <property type="molecule type" value="Genomic_DNA"/>
</dbReference>
<reference evidence="2" key="1">
    <citation type="journal article" date="2019" name="Int. J. Syst. Evol. Microbiol.">
        <title>The Global Catalogue of Microorganisms (GCM) 10K type strain sequencing project: providing services to taxonomists for standard genome sequencing and annotation.</title>
        <authorList>
            <consortium name="The Broad Institute Genomics Platform"/>
            <consortium name="The Broad Institute Genome Sequencing Center for Infectious Disease"/>
            <person name="Wu L."/>
            <person name="Ma J."/>
        </authorList>
    </citation>
    <scope>NUCLEOTIDE SEQUENCE [LARGE SCALE GENOMIC DNA]</scope>
    <source>
        <strain evidence="2">KCTC 52416</strain>
    </source>
</reference>
<organism evidence="1 2">
    <name type="scientific">Parapedobacter deserti</name>
    <dbReference type="NCBI Taxonomy" id="1912957"/>
    <lineage>
        <taxon>Bacteria</taxon>
        <taxon>Pseudomonadati</taxon>
        <taxon>Bacteroidota</taxon>
        <taxon>Sphingobacteriia</taxon>
        <taxon>Sphingobacteriales</taxon>
        <taxon>Sphingobacteriaceae</taxon>
        <taxon>Parapedobacter</taxon>
    </lineage>
</organism>
<gene>
    <name evidence="1" type="ORF">ACFOET_08210</name>
</gene>
<dbReference type="Proteomes" id="UP001595526">
    <property type="component" value="Unassembled WGS sequence"/>
</dbReference>
<sequence>MKTVFDKSIQKELADRVRLLNENSHRNWGKMTAYQMAKHCNNWSEWVLGVGNYANHVYKQDFFGKLFGKAALKSNVKDDRPMGKHVPAGIHVIKKTETGDMEVEKARWLRLITEYDRFGNDRFIHDFFGKMTKEQIGIFAYKHFDHHLRQFGI</sequence>
<protein>
    <submittedName>
        <fullName evidence="1">DUF1569 domain-containing protein</fullName>
    </submittedName>
</protein>
<accession>A0ABV7JQL1</accession>
<name>A0ABV7JQL1_9SPHI</name>
<comment type="caution">
    <text evidence="1">The sequence shown here is derived from an EMBL/GenBank/DDBJ whole genome shotgun (WGS) entry which is preliminary data.</text>
</comment>
<dbReference type="InterPro" id="IPR011463">
    <property type="entry name" value="DUF1569"/>
</dbReference>